<evidence type="ECO:0000313" key="1">
    <source>
        <dbReference type="EMBL" id="KAF5811211.1"/>
    </source>
</evidence>
<protein>
    <submittedName>
        <fullName evidence="1">Uncharacterized protein</fullName>
    </submittedName>
</protein>
<name>A0A9K3J9E0_HELAN</name>
<evidence type="ECO:0000313" key="2">
    <source>
        <dbReference type="Proteomes" id="UP000215914"/>
    </source>
</evidence>
<sequence length="83" mass="9746">MLLLKCAHHMNHLHLIGHPAQLSHTCLESPYTGQRAIEISLISHLSLYAYDLNSSPNLPFYHLCFRDHIVKWLNQWCHNILLY</sequence>
<dbReference type="Gramene" id="mRNA:HanXRQr2_Chr04g0178841">
    <property type="protein sequence ID" value="CDS:HanXRQr2_Chr04g0178841.1"/>
    <property type="gene ID" value="HanXRQr2_Chr04g0178841"/>
</dbReference>
<gene>
    <name evidence="1" type="ORF">HanXRQr2_Chr04g0178841</name>
</gene>
<reference evidence="1" key="1">
    <citation type="journal article" date="2017" name="Nature">
        <title>The sunflower genome provides insights into oil metabolism, flowering and Asterid evolution.</title>
        <authorList>
            <person name="Badouin H."/>
            <person name="Gouzy J."/>
            <person name="Grassa C.J."/>
            <person name="Murat F."/>
            <person name="Staton S.E."/>
            <person name="Cottret L."/>
            <person name="Lelandais-Briere C."/>
            <person name="Owens G.L."/>
            <person name="Carrere S."/>
            <person name="Mayjonade B."/>
            <person name="Legrand L."/>
            <person name="Gill N."/>
            <person name="Kane N.C."/>
            <person name="Bowers J.E."/>
            <person name="Hubner S."/>
            <person name="Bellec A."/>
            <person name="Berard A."/>
            <person name="Berges H."/>
            <person name="Blanchet N."/>
            <person name="Boniface M.C."/>
            <person name="Brunel D."/>
            <person name="Catrice O."/>
            <person name="Chaidir N."/>
            <person name="Claudel C."/>
            <person name="Donnadieu C."/>
            <person name="Faraut T."/>
            <person name="Fievet G."/>
            <person name="Helmstetter N."/>
            <person name="King M."/>
            <person name="Knapp S.J."/>
            <person name="Lai Z."/>
            <person name="Le Paslier M.C."/>
            <person name="Lippi Y."/>
            <person name="Lorenzon L."/>
            <person name="Mandel J.R."/>
            <person name="Marage G."/>
            <person name="Marchand G."/>
            <person name="Marquand E."/>
            <person name="Bret-Mestries E."/>
            <person name="Morien E."/>
            <person name="Nambeesan S."/>
            <person name="Nguyen T."/>
            <person name="Pegot-Espagnet P."/>
            <person name="Pouilly N."/>
            <person name="Raftis F."/>
            <person name="Sallet E."/>
            <person name="Schiex T."/>
            <person name="Thomas J."/>
            <person name="Vandecasteele C."/>
            <person name="Vares D."/>
            <person name="Vear F."/>
            <person name="Vautrin S."/>
            <person name="Crespi M."/>
            <person name="Mangin B."/>
            <person name="Burke J.M."/>
            <person name="Salse J."/>
            <person name="Munos S."/>
            <person name="Vincourt P."/>
            <person name="Rieseberg L.H."/>
            <person name="Langlade N.B."/>
        </authorList>
    </citation>
    <scope>NUCLEOTIDE SEQUENCE</scope>
    <source>
        <tissue evidence="1">Leaves</tissue>
    </source>
</reference>
<organism evidence="1 2">
    <name type="scientific">Helianthus annuus</name>
    <name type="common">Common sunflower</name>
    <dbReference type="NCBI Taxonomy" id="4232"/>
    <lineage>
        <taxon>Eukaryota</taxon>
        <taxon>Viridiplantae</taxon>
        <taxon>Streptophyta</taxon>
        <taxon>Embryophyta</taxon>
        <taxon>Tracheophyta</taxon>
        <taxon>Spermatophyta</taxon>
        <taxon>Magnoliopsida</taxon>
        <taxon>eudicotyledons</taxon>
        <taxon>Gunneridae</taxon>
        <taxon>Pentapetalae</taxon>
        <taxon>asterids</taxon>
        <taxon>campanulids</taxon>
        <taxon>Asterales</taxon>
        <taxon>Asteraceae</taxon>
        <taxon>Asteroideae</taxon>
        <taxon>Heliantheae alliance</taxon>
        <taxon>Heliantheae</taxon>
        <taxon>Helianthus</taxon>
    </lineage>
</organism>
<accession>A0A9K3J9E0</accession>
<proteinExistence type="predicted"/>
<dbReference type="AlphaFoldDB" id="A0A9K3J9E0"/>
<comment type="caution">
    <text evidence="1">The sequence shown here is derived from an EMBL/GenBank/DDBJ whole genome shotgun (WGS) entry which is preliminary data.</text>
</comment>
<dbReference type="Proteomes" id="UP000215914">
    <property type="component" value="Unassembled WGS sequence"/>
</dbReference>
<keyword evidence="2" id="KW-1185">Reference proteome</keyword>
<dbReference type="EMBL" id="MNCJ02000319">
    <property type="protein sequence ID" value="KAF5811211.1"/>
    <property type="molecule type" value="Genomic_DNA"/>
</dbReference>
<reference evidence="1" key="2">
    <citation type="submission" date="2020-06" db="EMBL/GenBank/DDBJ databases">
        <title>Helianthus annuus Genome sequencing and assembly Release 2.</title>
        <authorList>
            <person name="Gouzy J."/>
            <person name="Langlade N."/>
            <person name="Munos S."/>
        </authorList>
    </citation>
    <scope>NUCLEOTIDE SEQUENCE</scope>
    <source>
        <tissue evidence="1">Leaves</tissue>
    </source>
</reference>